<dbReference type="AlphaFoldDB" id="A0A195FX21"/>
<gene>
    <name evidence="1" type="ORF">ALC56_00863</name>
</gene>
<evidence type="ECO:0000313" key="2">
    <source>
        <dbReference type="Proteomes" id="UP000078541"/>
    </source>
</evidence>
<dbReference type="EMBL" id="KQ981208">
    <property type="protein sequence ID" value="KYN44867.1"/>
    <property type="molecule type" value="Genomic_DNA"/>
</dbReference>
<sequence length="323" mass="37659">YRFIEIFSIFNALSQILICKKCKEDIKFGETGNRGFKSFQNCCYVLMWWVTKIDSSPLINNVFEINRRITFVIIPLEVCKEDINIFCGLKNHTGKIIELVVKSSCCQSCIYWKNKRHAADYLQWFEDYKEMCAINLSTVEQMKIDSMKEMFARSEEEFGMKYVNEHVKKITNTRLKYLENILKTAKIGENGNMIDALVKNLRELQKRLKNLTSKHQPALSKLVQNHLLPIYKDLTMHQREGTYESGDEGLKTTLKNVGYRRAEGSSFPLGTGSDRYFPFRRGIRVSSSPPEWQREFAGLTFPVSAYSRLENPIHRFRKKSHTG</sequence>
<evidence type="ECO:0000313" key="1">
    <source>
        <dbReference type="EMBL" id="KYN44867.1"/>
    </source>
</evidence>
<reference evidence="1 2" key="1">
    <citation type="submission" date="2016-03" db="EMBL/GenBank/DDBJ databases">
        <title>Trachymyrmex septentrionalis WGS genome.</title>
        <authorList>
            <person name="Nygaard S."/>
            <person name="Hu H."/>
            <person name="Boomsma J."/>
            <person name="Zhang G."/>
        </authorList>
    </citation>
    <scope>NUCLEOTIDE SEQUENCE [LARGE SCALE GENOMIC DNA]</scope>
    <source>
        <strain evidence="1">Tsep2-gDNA-1</strain>
        <tissue evidence="1">Whole body</tissue>
    </source>
</reference>
<dbReference type="Proteomes" id="UP000078541">
    <property type="component" value="Unassembled WGS sequence"/>
</dbReference>
<protein>
    <submittedName>
        <fullName evidence="1">Uncharacterized protein</fullName>
    </submittedName>
</protein>
<name>A0A195FX21_9HYME</name>
<proteinExistence type="predicted"/>
<organism evidence="1 2">
    <name type="scientific">Trachymyrmex septentrionalis</name>
    <dbReference type="NCBI Taxonomy" id="34720"/>
    <lineage>
        <taxon>Eukaryota</taxon>
        <taxon>Metazoa</taxon>
        <taxon>Ecdysozoa</taxon>
        <taxon>Arthropoda</taxon>
        <taxon>Hexapoda</taxon>
        <taxon>Insecta</taxon>
        <taxon>Pterygota</taxon>
        <taxon>Neoptera</taxon>
        <taxon>Endopterygota</taxon>
        <taxon>Hymenoptera</taxon>
        <taxon>Apocrita</taxon>
        <taxon>Aculeata</taxon>
        <taxon>Formicoidea</taxon>
        <taxon>Formicidae</taxon>
        <taxon>Myrmicinae</taxon>
        <taxon>Trachymyrmex</taxon>
    </lineage>
</organism>
<accession>A0A195FX21</accession>
<keyword evidence="2" id="KW-1185">Reference proteome</keyword>
<feature type="non-terminal residue" evidence="1">
    <location>
        <position position="1"/>
    </location>
</feature>